<keyword evidence="2" id="KW-1185">Reference proteome</keyword>
<proteinExistence type="predicted"/>
<accession>A0A4Q7NVF0</accession>
<evidence type="ECO:0000313" key="1">
    <source>
        <dbReference type="EMBL" id="RZS90940.1"/>
    </source>
</evidence>
<evidence type="ECO:0000313" key="2">
    <source>
        <dbReference type="Proteomes" id="UP000293638"/>
    </source>
</evidence>
<protein>
    <submittedName>
        <fullName evidence="1">Uncharacterized protein</fullName>
    </submittedName>
</protein>
<dbReference type="AlphaFoldDB" id="A0A4Q7NVF0"/>
<dbReference type="EMBL" id="SGXD01000001">
    <property type="protein sequence ID" value="RZS90940.1"/>
    <property type="molecule type" value="Genomic_DNA"/>
</dbReference>
<comment type="caution">
    <text evidence="1">The sequence shown here is derived from an EMBL/GenBank/DDBJ whole genome shotgun (WGS) entry which is preliminary data.</text>
</comment>
<sequence length="818" mass="88487">MLSVIVYGRNDSYGYRLEKRAALALNSWGEMLDPARGDEIVFCDYNTPDELPTFPETIADTLTPVTRELLQVVRVRPRHHARWAERTHLVALEPQGRNAALRRTNPANRWVLSTNTDMVFLVEGGRLADRLETLEDGFYQLPRFELPESLWSEWERSDPQGFHAELARLAGPLGLDRVLLSPDCVVDGPGDFQLALREDLFAIAGFDEAMLNGWHVDGNLQLRLDLHRREKTRLLPLPVRGYHCDHTLAPTAMHAGAAVHNSWQQFLTRVQTADLHGQQPHWGLGDVELEHFSLRSRAGRIARLTESAARAAVSVEGARLPSDQVAEYGTEQWVDAPVELLVAHATSLFAAFEAGASIAWSGSSPDVLLPLRAVLAGEGRTGTWYLDSDCDLVTRCPELLDAPDVELCDITSLEQLRPDVVVVESVLPATVAPGGEREREDRMAQAQRTLRHTALTGETCPGWDPMVIAVGAGGTALQELVDRLFVTASAPMGTGIRLGRVRRAAPTGTSFKDLALRVTRAVGAAAPLRAGEFAHLVDATRDAAQGRPSDLQASELPWVRALCADAAAPDYLGVTRASLDALLRQLPELAAEPVAEPGALRQPDGGDLRDELWRSTARAVIDEVPPSIVGRENEWLLPTLVQELRASAGRRPRVALVSNSPEILAAYLGPWCEQLVVVGAEPEPRSSLQLPGRLVLDSRRLATSLDDAEWDACVVDLAAVRDVSLLGALARELRVTRLLLGYQLDPAVVLPMAVQPSGALAPLRTQAPAPAPAPLRAVPAQSAPTVPAAPAPVAAAAAPLTVPLALAAPTTGARYARV</sequence>
<name>A0A4Q7NVF0_9ACTN</name>
<dbReference type="OrthoDB" id="7368301at2"/>
<gene>
    <name evidence="1" type="ORF">EV189_0170</name>
</gene>
<reference evidence="1 2" key="1">
    <citation type="submission" date="2019-02" db="EMBL/GenBank/DDBJ databases">
        <title>Genomic Encyclopedia of Type Strains, Phase IV (KMG-IV): sequencing the most valuable type-strain genomes for metagenomic binning, comparative biology and taxonomic classification.</title>
        <authorList>
            <person name="Goeker M."/>
        </authorList>
    </citation>
    <scope>NUCLEOTIDE SEQUENCE [LARGE SCALE GENOMIC DNA]</scope>
    <source>
        <strain evidence="1 2">DSM 45622</strain>
    </source>
</reference>
<organism evidence="1 2">
    <name type="scientific">Motilibacter rhizosphaerae</name>
    <dbReference type="NCBI Taxonomy" id="598652"/>
    <lineage>
        <taxon>Bacteria</taxon>
        <taxon>Bacillati</taxon>
        <taxon>Actinomycetota</taxon>
        <taxon>Actinomycetes</taxon>
        <taxon>Motilibacterales</taxon>
        <taxon>Motilibacteraceae</taxon>
        <taxon>Motilibacter</taxon>
    </lineage>
</organism>
<dbReference type="RefSeq" id="WP_130491062.1">
    <property type="nucleotide sequence ID" value="NZ_SGXD01000001.1"/>
</dbReference>
<dbReference type="Proteomes" id="UP000293638">
    <property type="component" value="Unassembled WGS sequence"/>
</dbReference>